<keyword evidence="2" id="KW-0472">Membrane</keyword>
<dbReference type="EMBL" id="JARBHB010000003">
    <property type="protein sequence ID" value="KAJ8887927.1"/>
    <property type="molecule type" value="Genomic_DNA"/>
</dbReference>
<evidence type="ECO:0000256" key="1">
    <source>
        <dbReference type="SAM" id="MobiDB-lite"/>
    </source>
</evidence>
<proteinExistence type="predicted"/>
<organism evidence="3 4">
    <name type="scientific">Dryococelus australis</name>
    <dbReference type="NCBI Taxonomy" id="614101"/>
    <lineage>
        <taxon>Eukaryota</taxon>
        <taxon>Metazoa</taxon>
        <taxon>Ecdysozoa</taxon>
        <taxon>Arthropoda</taxon>
        <taxon>Hexapoda</taxon>
        <taxon>Insecta</taxon>
        <taxon>Pterygota</taxon>
        <taxon>Neoptera</taxon>
        <taxon>Polyneoptera</taxon>
        <taxon>Phasmatodea</taxon>
        <taxon>Verophasmatodea</taxon>
        <taxon>Anareolatae</taxon>
        <taxon>Phasmatidae</taxon>
        <taxon>Eurycanthinae</taxon>
        <taxon>Dryococelus</taxon>
    </lineage>
</organism>
<comment type="caution">
    <text evidence="3">The sequence shown here is derived from an EMBL/GenBank/DDBJ whole genome shotgun (WGS) entry which is preliminary data.</text>
</comment>
<accession>A0ABQ9HU59</accession>
<evidence type="ECO:0000256" key="2">
    <source>
        <dbReference type="SAM" id="Phobius"/>
    </source>
</evidence>
<keyword evidence="2" id="KW-1133">Transmembrane helix</keyword>
<dbReference type="Proteomes" id="UP001159363">
    <property type="component" value="Chromosome 3"/>
</dbReference>
<feature type="region of interest" description="Disordered" evidence="1">
    <location>
        <begin position="20"/>
        <end position="39"/>
    </location>
</feature>
<sequence>MQVVLCVCRLWKMSRHRDSETPLASDNLTTARTSDDSGGDQGALLEDAYPFALVLRLRVLQIVCGISGTVMGTVACIEERGDLNLGLAVPAGCVTVLAAGTYTSTLTSYINLGLAVPAGCVTVLAAGTYTYTLTSYSSYTLVSYHSQPGAGSTRRLRHRSRCRYIHLYTHLIQ</sequence>
<keyword evidence="2" id="KW-0812">Transmembrane</keyword>
<feature type="transmembrane region" description="Helical" evidence="2">
    <location>
        <begin position="109"/>
        <end position="131"/>
    </location>
</feature>
<evidence type="ECO:0000313" key="3">
    <source>
        <dbReference type="EMBL" id="KAJ8887927.1"/>
    </source>
</evidence>
<keyword evidence="4" id="KW-1185">Reference proteome</keyword>
<name>A0ABQ9HU59_9NEOP</name>
<evidence type="ECO:0000313" key="4">
    <source>
        <dbReference type="Proteomes" id="UP001159363"/>
    </source>
</evidence>
<protein>
    <submittedName>
        <fullName evidence="3">Uncharacterized protein</fullName>
    </submittedName>
</protein>
<feature type="compositionally biased region" description="Polar residues" evidence="1">
    <location>
        <begin position="22"/>
        <end position="32"/>
    </location>
</feature>
<reference evidence="3 4" key="1">
    <citation type="submission" date="2023-02" db="EMBL/GenBank/DDBJ databases">
        <title>LHISI_Scaffold_Assembly.</title>
        <authorList>
            <person name="Stuart O.P."/>
            <person name="Cleave R."/>
            <person name="Magrath M.J.L."/>
            <person name="Mikheyev A.S."/>
        </authorList>
    </citation>
    <scope>NUCLEOTIDE SEQUENCE [LARGE SCALE GENOMIC DNA]</scope>
    <source>
        <strain evidence="3">Daus_M_001</strain>
        <tissue evidence="3">Leg muscle</tissue>
    </source>
</reference>
<gene>
    <name evidence="3" type="ORF">PR048_007411</name>
</gene>